<dbReference type="InterPro" id="IPR000407">
    <property type="entry name" value="GDA1_CD39_NTPase"/>
</dbReference>
<feature type="active site" description="Proton acceptor" evidence="3">
    <location>
        <position position="234"/>
    </location>
</feature>
<dbReference type="AlphaFoldDB" id="A0A131Z6Y1"/>
<dbReference type="GO" id="GO:0004382">
    <property type="term" value="F:GDP phosphatase activity"/>
    <property type="evidence" value="ECO:0007669"/>
    <property type="project" value="TreeGrafter"/>
</dbReference>
<evidence type="ECO:0000256" key="3">
    <source>
        <dbReference type="PIRSR" id="PIRSR600407-1"/>
    </source>
</evidence>
<evidence type="ECO:0000256" key="5">
    <source>
        <dbReference type="SAM" id="Phobius"/>
    </source>
</evidence>
<keyword evidence="5" id="KW-1133">Transmembrane helix</keyword>
<dbReference type="GO" id="GO:0009134">
    <property type="term" value="P:nucleoside diphosphate catabolic process"/>
    <property type="evidence" value="ECO:0007669"/>
    <property type="project" value="TreeGrafter"/>
</dbReference>
<dbReference type="GO" id="GO:0017111">
    <property type="term" value="F:ribonucleoside triphosphate phosphatase activity"/>
    <property type="evidence" value="ECO:0007669"/>
    <property type="project" value="TreeGrafter"/>
</dbReference>
<comment type="similarity">
    <text evidence="1">Belongs to the GDA1/CD39 NTPase family.</text>
</comment>
<evidence type="ECO:0000256" key="4">
    <source>
        <dbReference type="PIRSR" id="PIRSR600407-2"/>
    </source>
</evidence>
<keyword evidence="4" id="KW-0067">ATP-binding</keyword>
<feature type="transmembrane region" description="Helical" evidence="5">
    <location>
        <begin position="530"/>
        <end position="552"/>
    </location>
</feature>
<sequence>MEVKLKSAAAPDRSPVTVRTHEGATADSLLGAFCHDLGQDYDPRLALYTRSNEPLRGGASLHAMRVQPGDTLYVRHQRSPHLFLANWGLLGVICAVLGLLGLLLVSMAYGLTGGRVPFVHGVVVDAGSSHSQATLYYWEGAKYFGTGRVVQVDSREIDGGISSLGPRKTGPALERAVNEVRGELDAPVFLGATAGMRVLNLTKPTEADAVLMAVECALKPLGLQRASILSGHDEGLFAWLSTNYLFEVIPPKSENTMTLGALDLGGASTQISFAVDANRSGNDVSSLQLYGRRYNVFSVSYLCYGVNELHRRYLAKIITEQDYDYATPMKSPCHNSGFSFNVTAEEVFDNFCTKTSATEQWLKDHPTAVFTFIGDGTSAGCQKFIQQLLDPSECKKNYTSCMEKPSVPVPHQMKFVGVSAYYYTLKALNSTRSTLSAFKNASDWICSAPWDEAVKTGIPKRFLSRYCLQAMYIRDLLLDKYGFSEETWPNLSFEKTANGYELGWSLGFMINATNAIPAAAPSTPSIGLNLFVLLVVLFALLLVLAAVFLLLARKQSRARRNPPS</sequence>
<keyword evidence="2" id="KW-0378">Hydrolase</keyword>
<evidence type="ECO:0000313" key="6">
    <source>
        <dbReference type="EMBL" id="JAP85921.1"/>
    </source>
</evidence>
<name>A0A131Z6Y1_RHIAP</name>
<keyword evidence="5" id="KW-0812">Transmembrane</keyword>
<keyword evidence="5" id="KW-0472">Membrane</keyword>
<feature type="binding site" evidence="4">
    <location>
        <begin position="266"/>
        <end position="270"/>
    </location>
    <ligand>
        <name>ATP</name>
        <dbReference type="ChEBI" id="CHEBI:30616"/>
    </ligand>
</feature>
<dbReference type="EMBL" id="GEDV01002636">
    <property type="protein sequence ID" value="JAP85921.1"/>
    <property type="molecule type" value="Transcribed_RNA"/>
</dbReference>
<proteinExistence type="inferred from homology"/>
<dbReference type="Pfam" id="PF01150">
    <property type="entry name" value="GDA1_CD39"/>
    <property type="match status" value="1"/>
</dbReference>
<reference evidence="6" key="1">
    <citation type="journal article" date="2016" name="Ticks Tick Borne Dis.">
        <title>De novo assembly and annotation of the salivary gland transcriptome of Rhipicephalus appendiculatus male and female ticks during blood feeding.</title>
        <authorList>
            <person name="de Castro M.H."/>
            <person name="de Klerk D."/>
            <person name="Pienaar R."/>
            <person name="Latif A.A."/>
            <person name="Rees D.J."/>
            <person name="Mans B.J."/>
        </authorList>
    </citation>
    <scope>NUCLEOTIDE SEQUENCE</scope>
    <source>
        <tissue evidence="6">Salivary glands</tissue>
    </source>
</reference>
<accession>A0A131Z6Y1</accession>
<keyword evidence="4" id="KW-0547">Nucleotide-binding</keyword>
<dbReference type="GO" id="GO:0045134">
    <property type="term" value="F:UDP phosphatase activity"/>
    <property type="evidence" value="ECO:0007669"/>
    <property type="project" value="TreeGrafter"/>
</dbReference>
<feature type="transmembrane region" description="Helical" evidence="5">
    <location>
        <begin position="84"/>
        <end position="109"/>
    </location>
</feature>
<evidence type="ECO:0000256" key="1">
    <source>
        <dbReference type="ARBA" id="ARBA00009283"/>
    </source>
</evidence>
<dbReference type="PANTHER" id="PTHR11782:SF83">
    <property type="entry name" value="GUANOSINE-DIPHOSPHATASE"/>
    <property type="match status" value="1"/>
</dbReference>
<dbReference type="GO" id="GO:0005886">
    <property type="term" value="C:plasma membrane"/>
    <property type="evidence" value="ECO:0007669"/>
    <property type="project" value="TreeGrafter"/>
</dbReference>
<dbReference type="Gene3D" id="3.30.420.40">
    <property type="match status" value="1"/>
</dbReference>
<dbReference type="GO" id="GO:0005524">
    <property type="term" value="F:ATP binding"/>
    <property type="evidence" value="ECO:0007669"/>
    <property type="project" value="UniProtKB-KW"/>
</dbReference>
<protein>
    <submittedName>
        <fullName evidence="6">Nucleoside phosphatase</fullName>
    </submittedName>
</protein>
<dbReference type="PANTHER" id="PTHR11782">
    <property type="entry name" value="ADENOSINE/GUANOSINE DIPHOSPHATASE"/>
    <property type="match status" value="1"/>
</dbReference>
<dbReference type="Gene3D" id="3.30.420.150">
    <property type="entry name" value="Exopolyphosphatase. Domain 2"/>
    <property type="match status" value="1"/>
</dbReference>
<evidence type="ECO:0000256" key="2">
    <source>
        <dbReference type="ARBA" id="ARBA00022801"/>
    </source>
</evidence>
<organism evidence="6">
    <name type="scientific">Rhipicephalus appendiculatus</name>
    <name type="common">Brown ear tick</name>
    <dbReference type="NCBI Taxonomy" id="34631"/>
    <lineage>
        <taxon>Eukaryota</taxon>
        <taxon>Metazoa</taxon>
        <taxon>Ecdysozoa</taxon>
        <taxon>Arthropoda</taxon>
        <taxon>Chelicerata</taxon>
        <taxon>Arachnida</taxon>
        <taxon>Acari</taxon>
        <taxon>Parasitiformes</taxon>
        <taxon>Ixodida</taxon>
        <taxon>Ixodoidea</taxon>
        <taxon>Ixodidae</taxon>
        <taxon>Rhipicephalinae</taxon>
        <taxon>Rhipicephalus</taxon>
        <taxon>Rhipicephalus</taxon>
    </lineage>
</organism>